<evidence type="ECO:0000313" key="1">
    <source>
        <dbReference type="EMBL" id="KAB2689671.1"/>
    </source>
</evidence>
<dbReference type="AlphaFoldDB" id="A0A6L3YVS3"/>
<evidence type="ECO:0000313" key="2">
    <source>
        <dbReference type="Proteomes" id="UP000481643"/>
    </source>
</evidence>
<organism evidence="1 2">
    <name type="scientific">Brucella tritici</name>
    <dbReference type="NCBI Taxonomy" id="94626"/>
    <lineage>
        <taxon>Bacteria</taxon>
        <taxon>Pseudomonadati</taxon>
        <taxon>Pseudomonadota</taxon>
        <taxon>Alphaproteobacteria</taxon>
        <taxon>Hyphomicrobiales</taxon>
        <taxon>Brucellaceae</taxon>
        <taxon>Brucella/Ochrobactrum group</taxon>
        <taxon>Brucella</taxon>
    </lineage>
</organism>
<proteinExistence type="predicted"/>
<accession>A0A6L3YVS3</accession>
<name>A0A6L3YVS3_9HYPH</name>
<dbReference type="Proteomes" id="UP000481643">
    <property type="component" value="Unassembled WGS sequence"/>
</dbReference>
<protein>
    <submittedName>
        <fullName evidence="1">Uncharacterized protein</fullName>
    </submittedName>
</protein>
<reference evidence="1 2" key="1">
    <citation type="submission" date="2019-09" db="EMBL/GenBank/DDBJ databases">
        <title>Taxonomic organization of the family Brucellaceae based on a phylogenomic approach.</title>
        <authorList>
            <person name="Leclercq S."/>
            <person name="Cloeckaert A."/>
            <person name="Zygmunt M.S."/>
        </authorList>
    </citation>
    <scope>NUCLEOTIDE SEQUENCE [LARGE SCALE GENOMIC DNA]</scope>
    <source>
        <strain evidence="1 2">WS1830</strain>
    </source>
</reference>
<dbReference type="RefSeq" id="WP_151651050.1">
    <property type="nucleotide sequence ID" value="NZ_WBVX01000002.1"/>
</dbReference>
<comment type="caution">
    <text evidence="1">The sequence shown here is derived from an EMBL/GenBank/DDBJ whole genome shotgun (WGS) entry which is preliminary data.</text>
</comment>
<dbReference type="EMBL" id="WBVX01000002">
    <property type="protein sequence ID" value="KAB2689671.1"/>
    <property type="molecule type" value="Genomic_DNA"/>
</dbReference>
<sequence>MQIFEVELPRVKQHREALKRPLPEAQIATLREASAAYQARCPFKVGDIVTPKPTAIYEHIGVPHVVLEVAANPIRDFEPGSCTAVTYGCRLDIRVGVLIGESVVAYWQESWQHQPYTPSE</sequence>
<gene>
    <name evidence="1" type="ORF">F9L08_03160</name>
</gene>